<sequence>MKVLQVMASAGEGGLEKHLVDLANGLCQRGIHVAVCANPMYRDRFASEVEFIPFDFSGSRRNPLLLTRLLFTLRRAHADIIHAQANKAGQILATLSPLLKAKTVTTVHNIKKRLHHAAAMDLVIGVSKTVSAQVGNNCLTVYNGIAVPDVPATAPCQTPAATPDNWLAVGRLVKAKGFDVLIQAFREVPGTLKIAGEGPERPLLEQLIKQYDLSNRVSLLGHREDVPDLMHAADAVVISSRREGFSYVFSEALLCETPLVSTDVPVPNEILPAALIAPVEDPAALAQVMSACNQRPEHHRQAQAFARCELTLDAMVDKTLQAYRRLLPS</sequence>
<dbReference type="Pfam" id="PF00534">
    <property type="entry name" value="Glycos_transf_1"/>
    <property type="match status" value="1"/>
</dbReference>
<proteinExistence type="predicted"/>
<evidence type="ECO:0000313" key="4">
    <source>
        <dbReference type="Proteomes" id="UP000538931"/>
    </source>
</evidence>
<name>A0A7W2AC64_9GAMM</name>
<feature type="domain" description="Glycosyltransferase subfamily 4-like N-terminal" evidence="2">
    <location>
        <begin position="13"/>
        <end position="115"/>
    </location>
</feature>
<dbReference type="PANTHER" id="PTHR12526">
    <property type="entry name" value="GLYCOSYLTRANSFERASE"/>
    <property type="match status" value="1"/>
</dbReference>
<dbReference type="EMBL" id="JACEMT010000055">
    <property type="protein sequence ID" value="MBA4503636.1"/>
    <property type="molecule type" value="Genomic_DNA"/>
</dbReference>
<dbReference type="GO" id="GO:0016757">
    <property type="term" value="F:glycosyltransferase activity"/>
    <property type="evidence" value="ECO:0007669"/>
    <property type="project" value="UniProtKB-ARBA"/>
</dbReference>
<keyword evidence="3" id="KW-0808">Transferase</keyword>
<dbReference type="Gene3D" id="3.40.50.2000">
    <property type="entry name" value="Glycogen Phosphorylase B"/>
    <property type="match status" value="2"/>
</dbReference>
<gene>
    <name evidence="3" type="ORF">H1S06_14860</name>
</gene>
<evidence type="ECO:0000259" key="2">
    <source>
        <dbReference type="Pfam" id="PF13439"/>
    </source>
</evidence>
<organism evidence="3 4">
    <name type="scientific">Marinobacterium marinum</name>
    <dbReference type="NCBI Taxonomy" id="2756129"/>
    <lineage>
        <taxon>Bacteria</taxon>
        <taxon>Pseudomonadati</taxon>
        <taxon>Pseudomonadota</taxon>
        <taxon>Gammaproteobacteria</taxon>
        <taxon>Oceanospirillales</taxon>
        <taxon>Oceanospirillaceae</taxon>
        <taxon>Marinobacterium</taxon>
    </lineage>
</organism>
<comment type="caution">
    <text evidence="3">The sequence shown here is derived from an EMBL/GenBank/DDBJ whole genome shotgun (WGS) entry which is preliminary data.</text>
</comment>
<dbReference type="InterPro" id="IPR001296">
    <property type="entry name" value="Glyco_trans_1"/>
</dbReference>
<dbReference type="CDD" id="cd03811">
    <property type="entry name" value="GT4_GT28_WabH-like"/>
    <property type="match status" value="1"/>
</dbReference>
<dbReference type="AlphaFoldDB" id="A0A7W2AC64"/>
<feature type="domain" description="Glycosyl transferase family 1" evidence="1">
    <location>
        <begin position="167"/>
        <end position="300"/>
    </location>
</feature>
<protein>
    <submittedName>
        <fullName evidence="3">Glycosyltransferase</fullName>
    </submittedName>
</protein>
<keyword evidence="4" id="KW-1185">Reference proteome</keyword>
<accession>A0A7W2AC64</accession>
<dbReference type="Proteomes" id="UP000538931">
    <property type="component" value="Unassembled WGS sequence"/>
</dbReference>
<dbReference type="RefSeq" id="WP_181741606.1">
    <property type="nucleotide sequence ID" value="NZ_JACEMT010000055.1"/>
</dbReference>
<dbReference type="Pfam" id="PF13439">
    <property type="entry name" value="Glyco_transf_4"/>
    <property type="match status" value="1"/>
</dbReference>
<dbReference type="SUPFAM" id="SSF53756">
    <property type="entry name" value="UDP-Glycosyltransferase/glycogen phosphorylase"/>
    <property type="match status" value="1"/>
</dbReference>
<evidence type="ECO:0000313" key="3">
    <source>
        <dbReference type="EMBL" id="MBA4503636.1"/>
    </source>
</evidence>
<dbReference type="InterPro" id="IPR028098">
    <property type="entry name" value="Glyco_trans_4-like_N"/>
</dbReference>
<reference evidence="3 4" key="1">
    <citation type="submission" date="2020-07" db="EMBL/GenBank/DDBJ databases">
        <title>Bacterium isolated from marien macroalgae.</title>
        <authorList>
            <person name="Zhu K."/>
            <person name="Lu D."/>
            <person name="Du Z."/>
        </authorList>
    </citation>
    <scope>NUCLEOTIDE SEQUENCE [LARGE SCALE GENOMIC DNA]</scope>
    <source>
        <strain evidence="3 4">3-1745</strain>
    </source>
</reference>
<evidence type="ECO:0000259" key="1">
    <source>
        <dbReference type="Pfam" id="PF00534"/>
    </source>
</evidence>
<dbReference type="PANTHER" id="PTHR12526:SF634">
    <property type="entry name" value="BLL3361 PROTEIN"/>
    <property type="match status" value="1"/>
</dbReference>